<dbReference type="PANTHER" id="PTHR36440">
    <property type="entry name" value="PUTATIVE (AFU_ORTHOLOGUE AFUA_8G07350)-RELATED"/>
    <property type="match status" value="1"/>
</dbReference>
<reference evidence="1 2" key="1">
    <citation type="journal article" date="2019" name="Int. J. Syst. Evol. Microbiol.">
        <title>Capsulimonas corticalis gen. nov., sp. nov., an aerobic capsulated bacterium, of a novel bacterial order, Capsulimonadales ord. nov., of the class Armatimonadia of the phylum Armatimonadetes.</title>
        <authorList>
            <person name="Li J."/>
            <person name="Kudo C."/>
            <person name="Tonouchi A."/>
        </authorList>
    </citation>
    <scope>NUCLEOTIDE SEQUENCE [LARGE SCALE GENOMIC DNA]</scope>
    <source>
        <strain evidence="1 2">AX-7</strain>
    </source>
</reference>
<dbReference type="Pfam" id="PF07883">
    <property type="entry name" value="Cupin_2"/>
    <property type="match status" value="1"/>
</dbReference>
<dbReference type="Gene3D" id="2.60.120.10">
    <property type="entry name" value="Jelly Rolls"/>
    <property type="match status" value="1"/>
</dbReference>
<dbReference type="RefSeq" id="WP_119322424.1">
    <property type="nucleotide sequence ID" value="NZ_AP025739.1"/>
</dbReference>
<protein>
    <submittedName>
        <fullName evidence="1">Uncharacterized protein</fullName>
    </submittedName>
</protein>
<organism evidence="1 2">
    <name type="scientific">Capsulimonas corticalis</name>
    <dbReference type="NCBI Taxonomy" id="2219043"/>
    <lineage>
        <taxon>Bacteria</taxon>
        <taxon>Bacillati</taxon>
        <taxon>Armatimonadota</taxon>
        <taxon>Armatimonadia</taxon>
        <taxon>Capsulimonadales</taxon>
        <taxon>Capsulimonadaceae</taxon>
        <taxon>Capsulimonas</taxon>
    </lineage>
</organism>
<evidence type="ECO:0000313" key="1">
    <source>
        <dbReference type="EMBL" id="BDI31283.1"/>
    </source>
</evidence>
<dbReference type="OrthoDB" id="9090296at2"/>
<dbReference type="InterPro" id="IPR053146">
    <property type="entry name" value="QDO-like"/>
</dbReference>
<gene>
    <name evidence="1" type="ORF">CCAX7_33340</name>
</gene>
<name>A0A402CYM4_9BACT</name>
<sequence length="183" mass="19808">MNDNSTTSPQTFPPIPADDLQRTLIVARPDTDAGLRHIGLVGDTYTILLTGEDTAGRYCLIDMHIPPGGGPPPHRHDFEETFILHEGEVEATFRGAKSTIKAGETIHIPANAPHQFHNVSDQPARMLCICSPAGQEQFFLEVGVPVATRTAAPPKLDEAQQAAFRAKAEALAPQYRTELLPPA</sequence>
<dbReference type="InterPro" id="IPR014710">
    <property type="entry name" value="RmlC-like_jellyroll"/>
</dbReference>
<keyword evidence="2" id="KW-1185">Reference proteome</keyword>
<dbReference type="Proteomes" id="UP000287394">
    <property type="component" value="Chromosome"/>
</dbReference>
<evidence type="ECO:0000313" key="2">
    <source>
        <dbReference type="Proteomes" id="UP000287394"/>
    </source>
</evidence>
<dbReference type="KEGG" id="ccot:CCAX7_33340"/>
<accession>A0A402CYM4</accession>
<dbReference type="PANTHER" id="PTHR36440:SF1">
    <property type="entry name" value="PUTATIVE (AFU_ORTHOLOGUE AFUA_8G07350)-RELATED"/>
    <property type="match status" value="1"/>
</dbReference>
<dbReference type="AlphaFoldDB" id="A0A402CYM4"/>
<dbReference type="InterPro" id="IPR011051">
    <property type="entry name" value="RmlC_Cupin_sf"/>
</dbReference>
<dbReference type="InterPro" id="IPR013096">
    <property type="entry name" value="Cupin_2"/>
</dbReference>
<dbReference type="EMBL" id="AP025739">
    <property type="protein sequence ID" value="BDI31283.1"/>
    <property type="molecule type" value="Genomic_DNA"/>
</dbReference>
<proteinExistence type="predicted"/>
<dbReference type="SUPFAM" id="SSF51182">
    <property type="entry name" value="RmlC-like cupins"/>
    <property type="match status" value="1"/>
</dbReference>